<dbReference type="AlphaFoldDB" id="A0A507AXA1"/>
<evidence type="ECO:0000256" key="1">
    <source>
        <dbReference type="ARBA" id="ARBA00004141"/>
    </source>
</evidence>
<gene>
    <name evidence="10" type="ORF">E0L32_007945</name>
</gene>
<dbReference type="PROSITE" id="PS50922">
    <property type="entry name" value="TLC"/>
    <property type="match status" value="1"/>
</dbReference>
<feature type="region of interest" description="Disordered" evidence="7">
    <location>
        <begin position="1"/>
        <end position="27"/>
    </location>
</feature>
<feature type="transmembrane region" description="Helical" evidence="8">
    <location>
        <begin position="132"/>
        <end position="154"/>
    </location>
</feature>
<name>A0A507AXA1_9PEZI</name>
<feature type="transmembrane region" description="Helical" evidence="8">
    <location>
        <begin position="175"/>
        <end position="193"/>
    </location>
</feature>
<sequence length="488" mass="55836">MASPTMINSNQIGDAAPRQNGTAEPLSRDVVNAELKMAGKRGPETVPLRANASTKSNVVLVRRIKRKNVSPMEQFTGWLVNNQTGLAFNLIALLFLAHSFFPSLRAHTTKFFTLSYFNPQTGRYGVGSDDTYFIVFFVVLLTGVRTFTIDYILSPFARRWNLSKKKELARFGEQGWLLIYCAVFWSMGVYLYYSSPAWLNLRNLWAHWPNREMDTLMKWYQLIQLAFWLQQIFVVNIEPRRKDHWQMFSHHILTITLVYCSIRYHHTPVGNLILILMDIGDLTLAIAKCSKYLGYSNFCDYMFGVFMASWFVCRQVIFPMVIYSVWKHTGEVMPIACFRGSHSEMSGPMDPPTDNNWYLLDPLVDSEGLVCFNSTVKWSFLSVLLVLNLIILVWFTMIVRVAVRVISGTGADDVRSDDEGESEEEDEFVYEEAQPLEEEVGVEDIDLKGWERRSGVKRQASSATGVSLPGHSDRKELLGRIGCEKQVD</sequence>
<comment type="subcellular location">
    <subcellularLocation>
        <location evidence="1">Membrane</location>
        <topology evidence="1">Multi-pass membrane protein</topology>
    </subcellularLocation>
</comment>
<dbReference type="PANTHER" id="PTHR12560:SF0">
    <property type="entry name" value="LD18904P"/>
    <property type="match status" value="1"/>
</dbReference>
<evidence type="ECO:0000256" key="2">
    <source>
        <dbReference type="ARBA" id="ARBA00009808"/>
    </source>
</evidence>
<comment type="caution">
    <text evidence="10">The sequence shown here is derived from an EMBL/GenBank/DDBJ whole genome shotgun (WGS) entry which is preliminary data.</text>
</comment>
<feature type="compositionally biased region" description="Polar residues" evidence="7">
    <location>
        <begin position="1"/>
        <end position="12"/>
    </location>
</feature>
<dbReference type="InterPro" id="IPR006634">
    <property type="entry name" value="TLC-dom"/>
</dbReference>
<dbReference type="GO" id="GO:0050291">
    <property type="term" value="F:sphingosine N-acyltransferase activity"/>
    <property type="evidence" value="ECO:0007669"/>
    <property type="project" value="InterPro"/>
</dbReference>
<protein>
    <recommendedName>
        <fullName evidence="9">TLC domain-containing protein</fullName>
    </recommendedName>
</protein>
<keyword evidence="3 6" id="KW-0812">Transmembrane</keyword>
<evidence type="ECO:0000256" key="4">
    <source>
        <dbReference type="ARBA" id="ARBA00022989"/>
    </source>
</evidence>
<dbReference type="OrthoDB" id="537032at2759"/>
<evidence type="ECO:0000259" key="9">
    <source>
        <dbReference type="PROSITE" id="PS50922"/>
    </source>
</evidence>
<feature type="domain" description="TLC" evidence="9">
    <location>
        <begin position="166"/>
        <end position="407"/>
    </location>
</feature>
<feature type="region of interest" description="Disordered" evidence="7">
    <location>
        <begin position="412"/>
        <end position="432"/>
    </location>
</feature>
<dbReference type="GO" id="GO:0016020">
    <property type="term" value="C:membrane"/>
    <property type="evidence" value="ECO:0007669"/>
    <property type="project" value="UniProtKB-SubCell"/>
</dbReference>
<reference evidence="10 11" key="1">
    <citation type="submission" date="2019-06" db="EMBL/GenBank/DDBJ databases">
        <title>Draft genome sequence of the filamentous fungus Phialemoniopsis curvata isolated from diesel fuel.</title>
        <authorList>
            <person name="Varaljay V.A."/>
            <person name="Lyon W.J."/>
            <person name="Crouch A.L."/>
            <person name="Drake C.E."/>
            <person name="Hollomon J.M."/>
            <person name="Nadeau L.J."/>
            <person name="Nunn H.S."/>
            <person name="Stevenson B.S."/>
            <person name="Bojanowski C.L."/>
            <person name="Crookes-Goodson W.J."/>
        </authorList>
    </citation>
    <scope>NUCLEOTIDE SEQUENCE [LARGE SCALE GENOMIC DNA]</scope>
    <source>
        <strain evidence="10 11">D216</strain>
    </source>
</reference>
<dbReference type="STRING" id="1093900.A0A507AXA1"/>
<evidence type="ECO:0000256" key="5">
    <source>
        <dbReference type="ARBA" id="ARBA00023136"/>
    </source>
</evidence>
<feature type="transmembrane region" description="Helical" evidence="8">
    <location>
        <begin position="75"/>
        <end position="101"/>
    </location>
</feature>
<organism evidence="10 11">
    <name type="scientific">Thyridium curvatum</name>
    <dbReference type="NCBI Taxonomy" id="1093900"/>
    <lineage>
        <taxon>Eukaryota</taxon>
        <taxon>Fungi</taxon>
        <taxon>Dikarya</taxon>
        <taxon>Ascomycota</taxon>
        <taxon>Pezizomycotina</taxon>
        <taxon>Sordariomycetes</taxon>
        <taxon>Sordariomycetidae</taxon>
        <taxon>Thyridiales</taxon>
        <taxon>Thyridiaceae</taxon>
        <taxon>Thyridium</taxon>
    </lineage>
</organism>
<evidence type="ECO:0000313" key="11">
    <source>
        <dbReference type="Proteomes" id="UP000319257"/>
    </source>
</evidence>
<dbReference type="SMART" id="SM00724">
    <property type="entry name" value="TLC"/>
    <property type="match status" value="1"/>
</dbReference>
<comment type="similarity">
    <text evidence="2">Belongs to the sphingosine N-acyltransferase family.</text>
</comment>
<dbReference type="GO" id="GO:0046513">
    <property type="term" value="P:ceramide biosynthetic process"/>
    <property type="evidence" value="ECO:0007669"/>
    <property type="project" value="InterPro"/>
</dbReference>
<proteinExistence type="inferred from homology"/>
<keyword evidence="11" id="KW-1185">Reference proteome</keyword>
<dbReference type="PANTHER" id="PTHR12560">
    <property type="entry name" value="LONGEVITY ASSURANCE FACTOR 1 LAG1"/>
    <property type="match status" value="1"/>
</dbReference>
<evidence type="ECO:0000256" key="8">
    <source>
        <dbReference type="SAM" id="Phobius"/>
    </source>
</evidence>
<evidence type="ECO:0000256" key="6">
    <source>
        <dbReference type="PROSITE-ProRule" id="PRU00205"/>
    </source>
</evidence>
<accession>A0A507AXA1</accession>
<feature type="transmembrane region" description="Helical" evidence="8">
    <location>
        <begin position="219"/>
        <end position="236"/>
    </location>
</feature>
<feature type="transmembrane region" description="Helical" evidence="8">
    <location>
        <begin position="301"/>
        <end position="326"/>
    </location>
</feature>
<evidence type="ECO:0000256" key="7">
    <source>
        <dbReference type="SAM" id="MobiDB-lite"/>
    </source>
</evidence>
<dbReference type="Proteomes" id="UP000319257">
    <property type="component" value="Unassembled WGS sequence"/>
</dbReference>
<dbReference type="InterPro" id="IPR016439">
    <property type="entry name" value="Lag1/Lac1-like"/>
</dbReference>
<evidence type="ECO:0000313" key="10">
    <source>
        <dbReference type="EMBL" id="TPX11084.1"/>
    </source>
</evidence>
<keyword evidence="4 8" id="KW-1133">Transmembrane helix</keyword>
<dbReference type="GeneID" id="41975392"/>
<feature type="transmembrane region" description="Helical" evidence="8">
    <location>
        <begin position="378"/>
        <end position="399"/>
    </location>
</feature>
<dbReference type="Pfam" id="PF03798">
    <property type="entry name" value="TRAM_LAG1_CLN8"/>
    <property type="match status" value="1"/>
</dbReference>
<dbReference type="InParanoid" id="A0A507AXA1"/>
<keyword evidence="5 6" id="KW-0472">Membrane</keyword>
<evidence type="ECO:0000256" key="3">
    <source>
        <dbReference type="ARBA" id="ARBA00022692"/>
    </source>
</evidence>
<dbReference type="EMBL" id="SKBQ01000050">
    <property type="protein sequence ID" value="TPX11084.1"/>
    <property type="molecule type" value="Genomic_DNA"/>
</dbReference>
<dbReference type="RefSeq" id="XP_030992795.1">
    <property type="nucleotide sequence ID" value="XM_031142745.1"/>
</dbReference>
<feature type="compositionally biased region" description="Acidic residues" evidence="7">
    <location>
        <begin position="415"/>
        <end position="432"/>
    </location>
</feature>